<dbReference type="RefSeq" id="WP_258845354.1">
    <property type="nucleotide sequence ID" value="NZ_JANUGX010000010.1"/>
</dbReference>
<evidence type="ECO:0000313" key="1">
    <source>
        <dbReference type="EMBL" id="MCS0589590.1"/>
    </source>
</evidence>
<reference evidence="1 2" key="1">
    <citation type="submission" date="2022-08" db="EMBL/GenBank/DDBJ databases">
        <title>Reclassification of Massilia species as members of the genera Telluria, Duganella, Pseudoduganella, Mokoshia gen. nov. and Zemynaea gen. nov. using orthogonal and non-orthogonal genome-based approaches.</title>
        <authorList>
            <person name="Bowman J.P."/>
        </authorList>
    </citation>
    <scope>NUCLEOTIDE SEQUENCE [LARGE SCALE GENOMIC DNA]</scope>
    <source>
        <strain evidence="1 2">LMG 28164</strain>
    </source>
</reference>
<evidence type="ECO:0000313" key="2">
    <source>
        <dbReference type="Proteomes" id="UP001205560"/>
    </source>
</evidence>
<organism evidence="1 2">
    <name type="scientific">Massilia norwichensis</name>
    <dbReference type="NCBI Taxonomy" id="1442366"/>
    <lineage>
        <taxon>Bacteria</taxon>
        <taxon>Pseudomonadati</taxon>
        <taxon>Pseudomonadota</taxon>
        <taxon>Betaproteobacteria</taxon>
        <taxon>Burkholderiales</taxon>
        <taxon>Oxalobacteraceae</taxon>
        <taxon>Telluria group</taxon>
        <taxon>Massilia</taxon>
    </lineage>
</organism>
<keyword evidence="2" id="KW-1185">Reference proteome</keyword>
<sequence length="51" mass="5353">MLSDLQMNSLLALRTLLLLAFVAAAMAVLWHPGLGASGDPATDAMLMVARN</sequence>
<accession>A0ABT2A6Y4</accession>
<dbReference type="EMBL" id="JANUGX010000010">
    <property type="protein sequence ID" value="MCS0589590.1"/>
    <property type="molecule type" value="Genomic_DNA"/>
</dbReference>
<gene>
    <name evidence="1" type="ORF">NX782_10275</name>
</gene>
<proteinExistence type="predicted"/>
<dbReference type="Proteomes" id="UP001205560">
    <property type="component" value="Unassembled WGS sequence"/>
</dbReference>
<comment type="caution">
    <text evidence="1">The sequence shown here is derived from an EMBL/GenBank/DDBJ whole genome shotgun (WGS) entry which is preliminary data.</text>
</comment>
<protein>
    <submittedName>
        <fullName evidence="1">Uncharacterized protein</fullName>
    </submittedName>
</protein>
<name>A0ABT2A6Y4_9BURK</name>